<proteinExistence type="predicted"/>
<reference evidence="1" key="1">
    <citation type="submission" date="2021-12" db="EMBL/GenBank/DDBJ databases">
        <authorList>
            <person name="Alrafaie A.M."/>
            <person name="Stafford G.P."/>
        </authorList>
    </citation>
    <scope>NUCLEOTIDE SEQUENCE</scope>
</reference>
<evidence type="ECO:0000313" key="1">
    <source>
        <dbReference type="EMBL" id="UMO76548.1"/>
    </source>
</evidence>
<protein>
    <submittedName>
        <fullName evidence="1">Uncharacterized protein</fullName>
    </submittedName>
</protein>
<reference evidence="1" key="2">
    <citation type="journal article" date="2024" name="Virus Res.">
        <title>A diverse set of Enterococcus-infecting phage provides insight into phage host-range determinants.</title>
        <authorList>
            <person name="Alrafaie A.M."/>
            <person name="Pyrzanowska K."/>
            <person name="Smith E.M."/>
            <person name="Partridge D.G."/>
            <person name="Rafferty J."/>
            <person name="Mesnage S."/>
            <person name="Shepherd J."/>
            <person name="Stafford G.P."/>
        </authorList>
    </citation>
    <scope>NUCLEOTIDE SEQUENCE</scope>
</reference>
<dbReference type="EMBL" id="OL799256">
    <property type="protein sequence ID" value="UMO76548.1"/>
    <property type="molecule type" value="Genomic_DNA"/>
</dbReference>
<organism evidence="1">
    <name type="scientific">Enterococcus phage phiSHEF10</name>
    <dbReference type="NCBI Taxonomy" id="2901837"/>
    <lineage>
        <taxon>Viruses</taxon>
        <taxon>Duplodnaviria</taxon>
        <taxon>Heunggongvirae</taxon>
        <taxon>Uroviricota</taxon>
        <taxon>Caudoviricetes</taxon>
        <taxon>Efquatrovirus</taxon>
        <taxon>Efquatrovirus SHEF2</taxon>
    </lineage>
</organism>
<accession>A0AB74NH68</accession>
<sequence length="65" mass="7578">MTVEELLYSIENDIETCYIFKGVDIVKTADVSTNNKELTEYFDSKVKSFHLQQIDLDITLEEETK</sequence>
<name>A0AB74NH68_9CAUD</name>